<dbReference type="EMBL" id="SNZB01000003">
    <property type="protein sequence ID" value="TDR20707.1"/>
    <property type="molecule type" value="Genomic_DNA"/>
</dbReference>
<dbReference type="PANTHER" id="PTHR31876">
    <property type="entry name" value="COV-LIKE PROTEIN 1"/>
    <property type="match status" value="1"/>
</dbReference>
<dbReference type="AlphaFoldDB" id="A0A4R6XRZ6"/>
<evidence type="ECO:0000313" key="2">
    <source>
        <dbReference type="EMBL" id="TDR20707.1"/>
    </source>
</evidence>
<keyword evidence="3" id="KW-1185">Reference proteome</keyword>
<organism evidence="2 3">
    <name type="scientific">Marinicella litoralis</name>
    <dbReference type="NCBI Taxonomy" id="644220"/>
    <lineage>
        <taxon>Bacteria</taxon>
        <taxon>Pseudomonadati</taxon>
        <taxon>Pseudomonadota</taxon>
        <taxon>Gammaproteobacteria</taxon>
        <taxon>Lysobacterales</taxon>
        <taxon>Marinicellaceae</taxon>
        <taxon>Marinicella</taxon>
    </lineage>
</organism>
<dbReference type="Pfam" id="PF04367">
    <property type="entry name" value="DUF502"/>
    <property type="match status" value="1"/>
</dbReference>
<accession>A0A4R6XRZ6</accession>
<keyword evidence="1" id="KW-1133">Transmembrane helix</keyword>
<proteinExistence type="predicted"/>
<sequence>MKNEILKPVIKGALLLFPIIITVWLVWTLVIWIDDLGRKTLKPFLLDHLIFPGSGLIIVFLILFLIGLLFQFSIFKLFFTQVEKNFLKFPLVNTLYSSIKDLANMFENKNDQDKQVVLVNLESMGLGNVIGIITNQKMQAFDQSIQSNDDHLMAVYLPMSYMVGGFTIVIEKSKLIEVEMTFEEAMRFALTAGVSQSTSN</sequence>
<keyword evidence="1" id="KW-0812">Transmembrane</keyword>
<protein>
    <submittedName>
        <fullName evidence="2">Putative membrane protein</fullName>
    </submittedName>
</protein>
<keyword evidence="1" id="KW-0472">Membrane</keyword>
<feature type="transmembrane region" description="Helical" evidence="1">
    <location>
        <begin position="12"/>
        <end position="33"/>
    </location>
</feature>
<evidence type="ECO:0000313" key="3">
    <source>
        <dbReference type="Proteomes" id="UP000295724"/>
    </source>
</evidence>
<feature type="transmembrane region" description="Helical" evidence="1">
    <location>
        <begin position="53"/>
        <end position="79"/>
    </location>
</feature>
<dbReference type="PANTHER" id="PTHR31876:SF26">
    <property type="entry name" value="PROTEIN LIKE COV 2"/>
    <property type="match status" value="1"/>
</dbReference>
<dbReference type="RefSeq" id="WP_162846826.1">
    <property type="nucleotide sequence ID" value="NZ_NIHB01000001.1"/>
</dbReference>
<comment type="caution">
    <text evidence="2">The sequence shown here is derived from an EMBL/GenBank/DDBJ whole genome shotgun (WGS) entry which is preliminary data.</text>
</comment>
<reference evidence="2 3" key="1">
    <citation type="submission" date="2019-03" db="EMBL/GenBank/DDBJ databases">
        <title>Genomic Encyclopedia of Type Strains, Phase IV (KMG-IV): sequencing the most valuable type-strain genomes for metagenomic binning, comparative biology and taxonomic classification.</title>
        <authorList>
            <person name="Goeker M."/>
        </authorList>
    </citation>
    <scope>NUCLEOTIDE SEQUENCE [LARGE SCALE GENOMIC DNA]</scope>
    <source>
        <strain evidence="2 3">DSM 25488</strain>
    </source>
</reference>
<evidence type="ECO:0000256" key="1">
    <source>
        <dbReference type="SAM" id="Phobius"/>
    </source>
</evidence>
<name>A0A4R6XRZ6_9GAMM</name>
<dbReference type="Proteomes" id="UP000295724">
    <property type="component" value="Unassembled WGS sequence"/>
</dbReference>
<gene>
    <name evidence="2" type="ORF">C8D91_1685</name>
</gene>
<dbReference type="InterPro" id="IPR007462">
    <property type="entry name" value="COV1-like"/>
</dbReference>